<accession>A0A7H9GCQ8</accession>
<dbReference type="InterPro" id="IPR001347">
    <property type="entry name" value="SIS_dom"/>
</dbReference>
<dbReference type="Pfam" id="PF01418">
    <property type="entry name" value="HTH_6"/>
    <property type="match status" value="1"/>
</dbReference>
<evidence type="ECO:0000313" key="5">
    <source>
        <dbReference type="Proteomes" id="UP000557483"/>
    </source>
</evidence>
<dbReference type="AlphaFoldDB" id="A0A7H9GCQ8"/>
<dbReference type="PANTHER" id="PTHR30514:SF1">
    <property type="entry name" value="HTH-TYPE TRANSCRIPTIONAL REGULATOR HEXR-RELATED"/>
    <property type="match status" value="1"/>
</dbReference>
<dbReference type="Proteomes" id="UP000557483">
    <property type="component" value="Unassembled WGS sequence"/>
</dbReference>
<dbReference type="SUPFAM" id="SSF46689">
    <property type="entry name" value="Homeodomain-like"/>
    <property type="match status" value="1"/>
</dbReference>
<dbReference type="InterPro" id="IPR035472">
    <property type="entry name" value="RpiR-like_SIS"/>
</dbReference>
<evidence type="ECO:0000256" key="1">
    <source>
        <dbReference type="ARBA" id="ARBA00023015"/>
    </source>
</evidence>
<dbReference type="PROSITE" id="PS51071">
    <property type="entry name" value="HTH_RPIR"/>
    <property type="match status" value="1"/>
</dbReference>
<reference evidence="4 5" key="1">
    <citation type="submission" date="2020-06" db="EMBL/GenBank/DDBJ databases">
        <title>REHAB project genomes.</title>
        <authorList>
            <person name="Shaw L.P."/>
        </authorList>
    </citation>
    <scope>NUCLEOTIDE SEQUENCE [LARGE SCALE GENOMIC DNA]</scope>
    <source>
        <strain evidence="4 5">RHBSTW-00092</strain>
    </source>
</reference>
<dbReference type="GO" id="GO:0003700">
    <property type="term" value="F:DNA-binding transcription factor activity"/>
    <property type="evidence" value="ECO:0007669"/>
    <property type="project" value="InterPro"/>
</dbReference>
<dbReference type="InterPro" id="IPR046348">
    <property type="entry name" value="SIS_dom_sf"/>
</dbReference>
<dbReference type="Gene3D" id="1.10.10.10">
    <property type="entry name" value="Winged helix-like DNA-binding domain superfamily/Winged helix DNA-binding domain"/>
    <property type="match status" value="1"/>
</dbReference>
<evidence type="ECO:0000313" key="4">
    <source>
        <dbReference type="EMBL" id="MBA8123036.1"/>
    </source>
</evidence>
<keyword evidence="2" id="KW-0238">DNA-binding</keyword>
<dbReference type="InterPro" id="IPR047640">
    <property type="entry name" value="RpiR-like"/>
</dbReference>
<dbReference type="Gene3D" id="3.40.50.10490">
    <property type="entry name" value="Glucose-6-phosphate isomerase like protein, domain 1"/>
    <property type="match status" value="1"/>
</dbReference>
<organism evidence="4 5">
    <name type="scientific">Klebsiella grimontii</name>
    <dbReference type="NCBI Taxonomy" id="2058152"/>
    <lineage>
        <taxon>Bacteria</taxon>
        <taxon>Pseudomonadati</taxon>
        <taxon>Pseudomonadota</taxon>
        <taxon>Gammaproteobacteria</taxon>
        <taxon>Enterobacterales</taxon>
        <taxon>Enterobacteriaceae</taxon>
        <taxon>Klebsiella/Raoultella group</taxon>
        <taxon>Klebsiella</taxon>
    </lineage>
</organism>
<keyword evidence="1" id="KW-0805">Transcription regulation</keyword>
<comment type="caution">
    <text evidence="4">The sequence shown here is derived from an EMBL/GenBank/DDBJ whole genome shotgun (WGS) entry which is preliminary data.</text>
</comment>
<protein>
    <submittedName>
        <fullName evidence="4">MurR/RpiR family transcriptional regulator</fullName>
    </submittedName>
</protein>
<evidence type="ECO:0000256" key="3">
    <source>
        <dbReference type="ARBA" id="ARBA00023163"/>
    </source>
</evidence>
<dbReference type="PROSITE" id="PS51464">
    <property type="entry name" value="SIS"/>
    <property type="match status" value="1"/>
</dbReference>
<keyword evidence="3" id="KW-0804">Transcription</keyword>
<dbReference type="RefSeq" id="WP_064342217.1">
    <property type="nucleotide sequence ID" value="NZ_CABGSM010000001.1"/>
</dbReference>
<dbReference type="Pfam" id="PF01380">
    <property type="entry name" value="SIS"/>
    <property type="match status" value="1"/>
</dbReference>
<dbReference type="GO" id="GO:0003677">
    <property type="term" value="F:DNA binding"/>
    <property type="evidence" value="ECO:0007669"/>
    <property type="project" value="UniProtKB-KW"/>
</dbReference>
<dbReference type="GO" id="GO:1901135">
    <property type="term" value="P:carbohydrate derivative metabolic process"/>
    <property type="evidence" value="ECO:0007669"/>
    <property type="project" value="InterPro"/>
</dbReference>
<dbReference type="InterPro" id="IPR036388">
    <property type="entry name" value="WH-like_DNA-bd_sf"/>
</dbReference>
<sequence length="282" mass="31459">MNDNISVKSLIQSNYPTLHSAEKKVADYILNHSDAIVNYSVSELSDKSKASEATIVRTCKKIGYQGYYHLKIALAKEVINPDEGYPSETDFADIVSLATFLLKKQAEDLVQSAQFFDEKILKRVLAMIAECDTLYFFGAGNSNPLAVYGAYKFGQFGIKTIVHISPEMQLNAAYAMGKRDVAFGISNSGSTNLMLDIFNVVKQRGAKSVCVTNYIKSPLSKISTCQLTTAVSDKIFFEAFDSTRVPAMGMIDMLVLLFMHQDKTRYELYRSREEFLGSKFKG</sequence>
<evidence type="ECO:0000256" key="2">
    <source>
        <dbReference type="ARBA" id="ARBA00023125"/>
    </source>
</evidence>
<dbReference type="InterPro" id="IPR009057">
    <property type="entry name" value="Homeodomain-like_sf"/>
</dbReference>
<dbReference type="GO" id="GO:0097367">
    <property type="term" value="F:carbohydrate derivative binding"/>
    <property type="evidence" value="ECO:0007669"/>
    <property type="project" value="InterPro"/>
</dbReference>
<dbReference type="InterPro" id="IPR000281">
    <property type="entry name" value="HTH_RpiR"/>
</dbReference>
<gene>
    <name evidence="4" type="ORF">HV064_03730</name>
</gene>
<dbReference type="SUPFAM" id="SSF53697">
    <property type="entry name" value="SIS domain"/>
    <property type="match status" value="1"/>
</dbReference>
<dbReference type="EMBL" id="JABXRN010000001">
    <property type="protein sequence ID" value="MBA8123036.1"/>
    <property type="molecule type" value="Genomic_DNA"/>
</dbReference>
<name>A0A7H9GCQ8_9ENTR</name>
<proteinExistence type="predicted"/>
<dbReference type="CDD" id="cd05013">
    <property type="entry name" value="SIS_RpiR"/>
    <property type="match status" value="1"/>
</dbReference>
<dbReference type="PANTHER" id="PTHR30514">
    <property type="entry name" value="GLUCOKINASE"/>
    <property type="match status" value="1"/>
</dbReference>